<dbReference type="Proteomes" id="UP000676336">
    <property type="component" value="Unassembled WGS sequence"/>
</dbReference>
<accession>A0A8S2UQ94</accession>
<comment type="caution">
    <text evidence="4">The sequence shown here is derived from an EMBL/GenBank/DDBJ whole genome shotgun (WGS) entry which is preliminary data.</text>
</comment>
<dbReference type="PANTHER" id="PTHR24055">
    <property type="entry name" value="MITOGEN-ACTIVATED PROTEIN KINASE"/>
    <property type="match status" value="1"/>
</dbReference>
<dbReference type="PROSITE" id="PS50011">
    <property type="entry name" value="PROTEIN_KINASE_DOM"/>
    <property type="match status" value="1"/>
</dbReference>
<evidence type="ECO:0000313" key="5">
    <source>
        <dbReference type="Proteomes" id="UP000676336"/>
    </source>
</evidence>
<dbReference type="Pfam" id="PF00069">
    <property type="entry name" value="Pkinase"/>
    <property type="match status" value="1"/>
</dbReference>
<keyword evidence="1" id="KW-0547">Nucleotide-binding</keyword>
<evidence type="ECO:0000313" key="4">
    <source>
        <dbReference type="EMBL" id="CAF4345200.1"/>
    </source>
</evidence>
<dbReference type="InterPro" id="IPR050117">
    <property type="entry name" value="MAPK"/>
</dbReference>
<proteinExistence type="predicted"/>
<organism evidence="4 5">
    <name type="scientific">Rotaria magnacalcarata</name>
    <dbReference type="NCBI Taxonomy" id="392030"/>
    <lineage>
        <taxon>Eukaryota</taxon>
        <taxon>Metazoa</taxon>
        <taxon>Spiralia</taxon>
        <taxon>Gnathifera</taxon>
        <taxon>Rotifera</taxon>
        <taxon>Eurotatoria</taxon>
        <taxon>Bdelloidea</taxon>
        <taxon>Philodinida</taxon>
        <taxon>Philodinidae</taxon>
        <taxon>Rotaria</taxon>
    </lineage>
</organism>
<dbReference type="InterPro" id="IPR011009">
    <property type="entry name" value="Kinase-like_dom_sf"/>
</dbReference>
<evidence type="ECO:0000256" key="2">
    <source>
        <dbReference type="ARBA" id="ARBA00022840"/>
    </source>
</evidence>
<sequence>MWYRAPEILLSSPYCTSADMWSVGCILGEMALGRPL</sequence>
<dbReference type="GO" id="GO:0004672">
    <property type="term" value="F:protein kinase activity"/>
    <property type="evidence" value="ECO:0007669"/>
    <property type="project" value="InterPro"/>
</dbReference>
<name>A0A8S2UQ94_9BILA</name>
<feature type="non-terminal residue" evidence="4">
    <location>
        <position position="36"/>
    </location>
</feature>
<keyword evidence="2" id="KW-0067">ATP-binding</keyword>
<reference evidence="4" key="1">
    <citation type="submission" date="2021-02" db="EMBL/GenBank/DDBJ databases">
        <authorList>
            <person name="Nowell W R."/>
        </authorList>
    </citation>
    <scope>NUCLEOTIDE SEQUENCE</scope>
</reference>
<dbReference type="InterPro" id="IPR000719">
    <property type="entry name" value="Prot_kinase_dom"/>
</dbReference>
<evidence type="ECO:0000259" key="3">
    <source>
        <dbReference type="PROSITE" id="PS50011"/>
    </source>
</evidence>
<gene>
    <name evidence="4" type="ORF">SMN809_LOCUS27985</name>
</gene>
<feature type="domain" description="Protein kinase" evidence="3">
    <location>
        <begin position="1"/>
        <end position="36"/>
    </location>
</feature>
<evidence type="ECO:0000256" key="1">
    <source>
        <dbReference type="ARBA" id="ARBA00022741"/>
    </source>
</evidence>
<dbReference type="GO" id="GO:0005524">
    <property type="term" value="F:ATP binding"/>
    <property type="evidence" value="ECO:0007669"/>
    <property type="project" value="UniProtKB-KW"/>
</dbReference>
<dbReference type="EMBL" id="CAJOBI010045424">
    <property type="protein sequence ID" value="CAF4345200.1"/>
    <property type="molecule type" value="Genomic_DNA"/>
</dbReference>
<protein>
    <recommendedName>
        <fullName evidence="3">Protein kinase domain-containing protein</fullName>
    </recommendedName>
</protein>
<dbReference type="AlphaFoldDB" id="A0A8S2UQ94"/>
<dbReference type="Gene3D" id="1.10.510.10">
    <property type="entry name" value="Transferase(Phosphotransferase) domain 1"/>
    <property type="match status" value="1"/>
</dbReference>
<dbReference type="SUPFAM" id="SSF56112">
    <property type="entry name" value="Protein kinase-like (PK-like)"/>
    <property type="match status" value="1"/>
</dbReference>